<feature type="signal peptide" evidence="11">
    <location>
        <begin position="1"/>
        <end position="20"/>
    </location>
</feature>
<dbReference type="Proteomes" id="UP000241394">
    <property type="component" value="Chromosome LG3"/>
</dbReference>
<evidence type="ECO:0000256" key="2">
    <source>
        <dbReference type="ARBA" id="ARBA00009592"/>
    </source>
</evidence>
<dbReference type="STRING" id="1590841.A0A2R6RTA9"/>
<dbReference type="InterPro" id="IPR003591">
    <property type="entry name" value="Leu-rich_rpt_typical-subtyp"/>
</dbReference>
<evidence type="ECO:0000313" key="14">
    <source>
        <dbReference type="Proteomes" id="UP000241394"/>
    </source>
</evidence>
<evidence type="ECO:0000256" key="6">
    <source>
        <dbReference type="ARBA" id="ARBA00022729"/>
    </source>
</evidence>
<dbReference type="GO" id="GO:0006952">
    <property type="term" value="P:defense response"/>
    <property type="evidence" value="ECO:0007669"/>
    <property type="project" value="UniProtKB-ARBA"/>
</dbReference>
<protein>
    <submittedName>
        <fullName evidence="13">LRR receptor-like serine/threonine-protein kinase IRK</fullName>
    </submittedName>
</protein>
<keyword evidence="9" id="KW-0472">Membrane</keyword>
<keyword evidence="10" id="KW-0325">Glycoprotein</keyword>
<dbReference type="Pfam" id="PF00560">
    <property type="entry name" value="LRR_1"/>
    <property type="match status" value="6"/>
</dbReference>
<keyword evidence="14" id="KW-1185">Reference proteome</keyword>
<dbReference type="OrthoDB" id="1600340at2759"/>
<comment type="similarity">
    <text evidence="2">Belongs to the RLP family.</text>
</comment>
<dbReference type="InterPro" id="IPR013210">
    <property type="entry name" value="LRR_N_plant-typ"/>
</dbReference>
<evidence type="ECO:0000256" key="10">
    <source>
        <dbReference type="ARBA" id="ARBA00023180"/>
    </source>
</evidence>
<keyword evidence="3" id="KW-1003">Cell membrane</keyword>
<reference evidence="13 14" key="1">
    <citation type="submission" date="2017-07" db="EMBL/GenBank/DDBJ databases">
        <title>An improved, manually edited Actinidia chinensis var. chinensis (kiwifruit) genome highlights the challenges associated with draft genomes and gene prediction in plants.</title>
        <authorList>
            <person name="Pilkington S."/>
            <person name="Crowhurst R."/>
            <person name="Hilario E."/>
            <person name="Nardozza S."/>
            <person name="Fraser L."/>
            <person name="Peng Y."/>
            <person name="Gunaseelan K."/>
            <person name="Simpson R."/>
            <person name="Tahir J."/>
            <person name="Deroles S."/>
            <person name="Templeton K."/>
            <person name="Luo Z."/>
            <person name="Davy M."/>
            <person name="Cheng C."/>
            <person name="Mcneilage M."/>
            <person name="Scaglione D."/>
            <person name="Liu Y."/>
            <person name="Zhang Q."/>
            <person name="Datson P."/>
            <person name="De Silva N."/>
            <person name="Gardiner S."/>
            <person name="Bassett H."/>
            <person name="Chagne D."/>
            <person name="Mccallum J."/>
            <person name="Dzierzon H."/>
            <person name="Deng C."/>
            <person name="Wang Y.-Y."/>
            <person name="Barron N."/>
            <person name="Manako K."/>
            <person name="Bowen J."/>
            <person name="Foster T."/>
            <person name="Erridge Z."/>
            <person name="Tiffin H."/>
            <person name="Waite C."/>
            <person name="Davies K."/>
            <person name="Grierson E."/>
            <person name="Laing W."/>
            <person name="Kirk R."/>
            <person name="Chen X."/>
            <person name="Wood M."/>
            <person name="Montefiori M."/>
            <person name="Brummell D."/>
            <person name="Schwinn K."/>
            <person name="Catanach A."/>
            <person name="Fullerton C."/>
            <person name="Li D."/>
            <person name="Meiyalaghan S."/>
            <person name="Nieuwenhuizen N."/>
            <person name="Read N."/>
            <person name="Prakash R."/>
            <person name="Hunter D."/>
            <person name="Zhang H."/>
            <person name="Mckenzie M."/>
            <person name="Knabel M."/>
            <person name="Harris A."/>
            <person name="Allan A."/>
            <person name="Chen A."/>
            <person name="Janssen B."/>
            <person name="Plunkett B."/>
            <person name="Dwamena C."/>
            <person name="Voogd C."/>
            <person name="Leif D."/>
            <person name="Lafferty D."/>
            <person name="Souleyre E."/>
            <person name="Varkonyi-Gasic E."/>
            <person name="Gambi F."/>
            <person name="Hanley J."/>
            <person name="Yao J.-L."/>
            <person name="Cheung J."/>
            <person name="David K."/>
            <person name="Warren B."/>
            <person name="Marsh K."/>
            <person name="Snowden K."/>
            <person name="Lin-Wang K."/>
            <person name="Brian L."/>
            <person name="Martinez-Sanchez M."/>
            <person name="Wang M."/>
            <person name="Ileperuma N."/>
            <person name="Macnee N."/>
            <person name="Campin R."/>
            <person name="Mcatee P."/>
            <person name="Drummond R."/>
            <person name="Espley R."/>
            <person name="Ireland H."/>
            <person name="Wu R."/>
            <person name="Atkinson R."/>
            <person name="Karunairetnam S."/>
            <person name="Bulley S."/>
            <person name="Chunkath S."/>
            <person name="Hanley Z."/>
            <person name="Storey R."/>
            <person name="Thrimawithana A."/>
            <person name="Thomson S."/>
            <person name="David C."/>
            <person name="Testolin R."/>
        </authorList>
    </citation>
    <scope>NUCLEOTIDE SEQUENCE [LARGE SCALE GENOMIC DNA]</scope>
    <source>
        <strain evidence="14">cv. Red5</strain>
        <tissue evidence="13">Young leaf</tissue>
    </source>
</reference>
<dbReference type="GO" id="GO:0005886">
    <property type="term" value="C:plasma membrane"/>
    <property type="evidence" value="ECO:0007669"/>
    <property type="project" value="UniProtKB-SubCell"/>
</dbReference>
<dbReference type="InterPro" id="IPR046956">
    <property type="entry name" value="RLP23-like"/>
</dbReference>
<accession>A0A2R6RTA9</accession>
<organism evidence="13 14">
    <name type="scientific">Actinidia chinensis var. chinensis</name>
    <name type="common">Chinese soft-hair kiwi</name>
    <dbReference type="NCBI Taxonomy" id="1590841"/>
    <lineage>
        <taxon>Eukaryota</taxon>
        <taxon>Viridiplantae</taxon>
        <taxon>Streptophyta</taxon>
        <taxon>Embryophyta</taxon>
        <taxon>Tracheophyta</taxon>
        <taxon>Spermatophyta</taxon>
        <taxon>Magnoliopsida</taxon>
        <taxon>eudicotyledons</taxon>
        <taxon>Gunneridae</taxon>
        <taxon>Pentapetalae</taxon>
        <taxon>asterids</taxon>
        <taxon>Ericales</taxon>
        <taxon>Actinidiaceae</taxon>
        <taxon>Actinidia</taxon>
    </lineage>
</organism>
<dbReference type="Gene3D" id="3.80.10.10">
    <property type="entry name" value="Ribonuclease Inhibitor"/>
    <property type="match status" value="3"/>
</dbReference>
<name>A0A2R6RTA9_ACTCC</name>
<keyword evidence="8" id="KW-1133">Transmembrane helix</keyword>
<dbReference type="GO" id="GO:0051707">
    <property type="term" value="P:response to other organism"/>
    <property type="evidence" value="ECO:0007669"/>
    <property type="project" value="UniProtKB-ARBA"/>
</dbReference>
<dbReference type="PANTHER" id="PTHR48063:SF98">
    <property type="entry name" value="LRR RECEPTOR-LIKE SERINE_THREONINE-PROTEIN KINASE FLS2"/>
    <property type="match status" value="1"/>
</dbReference>
<dbReference type="OMA" id="CHERKRI"/>
<keyword evidence="13" id="KW-0808">Transferase</keyword>
<dbReference type="EMBL" id="NKQK01000003">
    <property type="protein sequence ID" value="PSS33266.1"/>
    <property type="molecule type" value="Genomic_DNA"/>
</dbReference>
<dbReference type="InterPro" id="IPR001611">
    <property type="entry name" value="Leu-rich_rpt"/>
</dbReference>
<dbReference type="Pfam" id="PF08263">
    <property type="entry name" value="LRRNT_2"/>
    <property type="match status" value="1"/>
</dbReference>
<dbReference type="InParanoid" id="A0A2R6RTA9"/>
<dbReference type="InterPro" id="IPR032675">
    <property type="entry name" value="LRR_dom_sf"/>
</dbReference>
<comment type="subcellular location">
    <subcellularLocation>
        <location evidence="1">Cell membrane</location>
        <topology evidence="1">Single-pass type I membrane protein</topology>
    </subcellularLocation>
</comment>
<proteinExistence type="inferred from homology"/>
<comment type="caution">
    <text evidence="13">The sequence shown here is derived from an EMBL/GenBank/DDBJ whole genome shotgun (WGS) entry which is preliminary data.</text>
</comment>
<evidence type="ECO:0000256" key="4">
    <source>
        <dbReference type="ARBA" id="ARBA00022614"/>
    </source>
</evidence>
<dbReference type="GO" id="GO:0016301">
    <property type="term" value="F:kinase activity"/>
    <property type="evidence" value="ECO:0007669"/>
    <property type="project" value="UniProtKB-KW"/>
</dbReference>
<dbReference type="PANTHER" id="PTHR48063">
    <property type="entry name" value="LRR RECEPTOR-LIKE KINASE"/>
    <property type="match status" value="1"/>
</dbReference>
<dbReference type="AlphaFoldDB" id="A0A2R6RTA9"/>
<evidence type="ECO:0000256" key="9">
    <source>
        <dbReference type="ARBA" id="ARBA00023136"/>
    </source>
</evidence>
<evidence type="ECO:0000256" key="11">
    <source>
        <dbReference type="SAM" id="SignalP"/>
    </source>
</evidence>
<keyword evidence="13" id="KW-0675">Receptor</keyword>
<keyword evidence="5" id="KW-0812">Transmembrane</keyword>
<keyword evidence="13" id="KW-0418">Kinase</keyword>
<evidence type="ECO:0000256" key="8">
    <source>
        <dbReference type="ARBA" id="ARBA00022989"/>
    </source>
</evidence>
<feature type="domain" description="Leucine-rich repeat-containing N-terminal plant-type" evidence="12">
    <location>
        <begin position="36"/>
        <end position="74"/>
    </location>
</feature>
<sequence length="400" mass="44478">MKTSLHMVAILLLAFLTIAAIDFGICNGSHDVVCPQREKQALSSFKQDLKDPSDRLSSWKVDEDCCKWAGVVCDNLTGHVLVLHLRNPPYYYPDSSLGGEINPFLLNLKHLNYLDLSGNDFQGISIPSFIGSLATLQYLNLSDARFEGTIPHQLGNLSGLRFLSLKGGMHVENLQWLLGLSHLEHLDLGGVNLTSEHNWLQVINNLPSLVELHLSDCQLDHIPQLTGVNFTSLAILDLSKNDFRSLIPRWIFSLSSLVFLDLGSNMFHCPFPMVQSNMTLLRYLDLSWNDLNCTVPSWLYSFSRLEFLDLHFNHLQGEISNKIGNLSCLISLKISHNNLGGRLPNAIANLASLNTLDLSVNGLVGRLPNAIGNLASLDTLTYQVMNLRDGCRAGWEGFVT</sequence>
<evidence type="ECO:0000313" key="13">
    <source>
        <dbReference type="EMBL" id="PSS33266.1"/>
    </source>
</evidence>
<keyword evidence="4" id="KW-0433">Leucine-rich repeat</keyword>
<keyword evidence="6 11" id="KW-0732">Signal</keyword>
<dbReference type="SUPFAM" id="SSF52058">
    <property type="entry name" value="L domain-like"/>
    <property type="match status" value="1"/>
</dbReference>
<feature type="chain" id="PRO_5015332326" evidence="11">
    <location>
        <begin position="21"/>
        <end position="400"/>
    </location>
</feature>
<reference evidence="14" key="2">
    <citation type="journal article" date="2018" name="BMC Genomics">
        <title>A manually annotated Actinidia chinensis var. chinensis (kiwifruit) genome highlights the challenges associated with draft genomes and gene prediction in plants.</title>
        <authorList>
            <person name="Pilkington S.M."/>
            <person name="Crowhurst R."/>
            <person name="Hilario E."/>
            <person name="Nardozza S."/>
            <person name="Fraser L."/>
            <person name="Peng Y."/>
            <person name="Gunaseelan K."/>
            <person name="Simpson R."/>
            <person name="Tahir J."/>
            <person name="Deroles S.C."/>
            <person name="Templeton K."/>
            <person name="Luo Z."/>
            <person name="Davy M."/>
            <person name="Cheng C."/>
            <person name="McNeilage M."/>
            <person name="Scaglione D."/>
            <person name="Liu Y."/>
            <person name="Zhang Q."/>
            <person name="Datson P."/>
            <person name="De Silva N."/>
            <person name="Gardiner S.E."/>
            <person name="Bassett H."/>
            <person name="Chagne D."/>
            <person name="McCallum J."/>
            <person name="Dzierzon H."/>
            <person name="Deng C."/>
            <person name="Wang Y.Y."/>
            <person name="Barron L."/>
            <person name="Manako K."/>
            <person name="Bowen J."/>
            <person name="Foster T.M."/>
            <person name="Erridge Z.A."/>
            <person name="Tiffin H."/>
            <person name="Waite C.N."/>
            <person name="Davies K.M."/>
            <person name="Grierson E.P."/>
            <person name="Laing W.A."/>
            <person name="Kirk R."/>
            <person name="Chen X."/>
            <person name="Wood M."/>
            <person name="Montefiori M."/>
            <person name="Brummell D.A."/>
            <person name="Schwinn K.E."/>
            <person name="Catanach A."/>
            <person name="Fullerton C."/>
            <person name="Li D."/>
            <person name="Meiyalaghan S."/>
            <person name="Nieuwenhuizen N."/>
            <person name="Read N."/>
            <person name="Prakash R."/>
            <person name="Hunter D."/>
            <person name="Zhang H."/>
            <person name="McKenzie M."/>
            <person name="Knabel M."/>
            <person name="Harris A."/>
            <person name="Allan A.C."/>
            <person name="Gleave A."/>
            <person name="Chen A."/>
            <person name="Janssen B.J."/>
            <person name="Plunkett B."/>
            <person name="Ampomah-Dwamena C."/>
            <person name="Voogd C."/>
            <person name="Leif D."/>
            <person name="Lafferty D."/>
            <person name="Souleyre E.J.F."/>
            <person name="Varkonyi-Gasic E."/>
            <person name="Gambi F."/>
            <person name="Hanley J."/>
            <person name="Yao J.L."/>
            <person name="Cheung J."/>
            <person name="David K.M."/>
            <person name="Warren B."/>
            <person name="Marsh K."/>
            <person name="Snowden K.C."/>
            <person name="Lin-Wang K."/>
            <person name="Brian L."/>
            <person name="Martinez-Sanchez M."/>
            <person name="Wang M."/>
            <person name="Ileperuma N."/>
            <person name="Macnee N."/>
            <person name="Campin R."/>
            <person name="McAtee P."/>
            <person name="Drummond R.S.M."/>
            <person name="Espley R.V."/>
            <person name="Ireland H.S."/>
            <person name="Wu R."/>
            <person name="Atkinson R.G."/>
            <person name="Karunairetnam S."/>
            <person name="Bulley S."/>
            <person name="Chunkath S."/>
            <person name="Hanley Z."/>
            <person name="Storey R."/>
            <person name="Thrimawithana A.H."/>
            <person name="Thomson S."/>
            <person name="David C."/>
            <person name="Testolin R."/>
            <person name="Huang H."/>
            <person name="Hellens R.P."/>
            <person name="Schaffer R.J."/>
        </authorList>
    </citation>
    <scope>NUCLEOTIDE SEQUENCE [LARGE SCALE GENOMIC DNA]</scope>
    <source>
        <strain evidence="14">cv. Red5</strain>
    </source>
</reference>
<dbReference type="Gramene" id="PSS33266">
    <property type="protein sequence ID" value="PSS33266"/>
    <property type="gene ID" value="CEY00_Acc03653"/>
</dbReference>
<keyword evidence="7" id="KW-0677">Repeat</keyword>
<dbReference type="Pfam" id="PF13855">
    <property type="entry name" value="LRR_8"/>
    <property type="match status" value="1"/>
</dbReference>
<evidence type="ECO:0000259" key="12">
    <source>
        <dbReference type="Pfam" id="PF08263"/>
    </source>
</evidence>
<evidence type="ECO:0000256" key="3">
    <source>
        <dbReference type="ARBA" id="ARBA00022475"/>
    </source>
</evidence>
<evidence type="ECO:0000256" key="1">
    <source>
        <dbReference type="ARBA" id="ARBA00004251"/>
    </source>
</evidence>
<dbReference type="FunFam" id="3.80.10.10:FF:000383">
    <property type="entry name" value="Leucine-rich repeat receptor protein kinase EMS1"/>
    <property type="match status" value="1"/>
</dbReference>
<dbReference type="SMART" id="SM00369">
    <property type="entry name" value="LRR_TYP"/>
    <property type="match status" value="6"/>
</dbReference>
<gene>
    <name evidence="13" type="ORF">CEY00_Acc03653</name>
</gene>
<evidence type="ECO:0000256" key="7">
    <source>
        <dbReference type="ARBA" id="ARBA00022737"/>
    </source>
</evidence>
<evidence type="ECO:0000256" key="5">
    <source>
        <dbReference type="ARBA" id="ARBA00022692"/>
    </source>
</evidence>